<dbReference type="PANTHER" id="PTHR41286:SF1">
    <property type="entry name" value="HNH NUCLEASE YAJD-RELATED"/>
    <property type="match status" value="1"/>
</dbReference>
<dbReference type="Proteomes" id="UP000682134">
    <property type="component" value="Unassembled WGS sequence"/>
</dbReference>
<dbReference type="GO" id="GO:0004519">
    <property type="term" value="F:endonuclease activity"/>
    <property type="evidence" value="ECO:0007669"/>
    <property type="project" value="UniProtKB-KW"/>
</dbReference>
<keyword evidence="2" id="KW-0378">Hydrolase</keyword>
<dbReference type="CDD" id="cd00085">
    <property type="entry name" value="HNHc"/>
    <property type="match status" value="1"/>
</dbReference>
<organism evidence="6 7">
    <name type="scientific">Gottfriedia endophytica</name>
    <dbReference type="NCBI Taxonomy" id="2820819"/>
    <lineage>
        <taxon>Bacteria</taxon>
        <taxon>Bacillati</taxon>
        <taxon>Bacillota</taxon>
        <taxon>Bacilli</taxon>
        <taxon>Bacillales</taxon>
        <taxon>Bacillaceae</taxon>
        <taxon>Gottfriedia</taxon>
    </lineage>
</organism>
<dbReference type="GO" id="GO:0003676">
    <property type="term" value="F:nucleic acid binding"/>
    <property type="evidence" value="ECO:0007669"/>
    <property type="project" value="InterPro"/>
</dbReference>
<dbReference type="GO" id="GO:0008270">
    <property type="term" value="F:zinc ion binding"/>
    <property type="evidence" value="ECO:0007669"/>
    <property type="project" value="InterPro"/>
</dbReference>
<dbReference type="AlphaFoldDB" id="A0A940NRJ1"/>
<proteinExistence type="inferred from homology"/>
<keyword evidence="6" id="KW-0255">Endonuclease</keyword>
<dbReference type="InterPro" id="IPR002711">
    <property type="entry name" value="HNH"/>
</dbReference>
<dbReference type="PANTHER" id="PTHR41286">
    <property type="entry name" value="HNH NUCLEASE YAJD-RELATED"/>
    <property type="match status" value="1"/>
</dbReference>
<protein>
    <recommendedName>
        <fullName evidence="4">Putative HNH nuclease YajD</fullName>
    </recommendedName>
</protein>
<comment type="caution">
    <text evidence="6">The sequence shown here is derived from an EMBL/GenBank/DDBJ whole genome shotgun (WGS) entry which is preliminary data.</text>
</comment>
<sequence length="119" mass="13992">MPSKPMKPCRKLGCINLTNEGFCEEHKQLNKQHDNERGNANKRGYNYRWQKARLSFLQKNPLCVRCLNENKYTSATVVDHIKPHKGDMNLFWDKKNWQPLCKHHHDVKTVTEDGGFGNR</sequence>
<dbReference type="GO" id="GO:0016787">
    <property type="term" value="F:hydrolase activity"/>
    <property type="evidence" value="ECO:0007669"/>
    <property type="project" value="UniProtKB-KW"/>
</dbReference>
<dbReference type="EMBL" id="JAGIYQ010000005">
    <property type="protein sequence ID" value="MBP0725546.1"/>
    <property type="molecule type" value="Genomic_DNA"/>
</dbReference>
<evidence type="ECO:0000313" key="7">
    <source>
        <dbReference type="Proteomes" id="UP000682134"/>
    </source>
</evidence>
<evidence type="ECO:0000256" key="4">
    <source>
        <dbReference type="ARBA" id="ARBA00040194"/>
    </source>
</evidence>
<evidence type="ECO:0000256" key="3">
    <source>
        <dbReference type="ARBA" id="ARBA00038412"/>
    </source>
</evidence>
<name>A0A940NRJ1_9BACI</name>
<evidence type="ECO:0000256" key="2">
    <source>
        <dbReference type="ARBA" id="ARBA00022801"/>
    </source>
</evidence>
<dbReference type="InterPro" id="IPR003615">
    <property type="entry name" value="HNH_nuc"/>
</dbReference>
<dbReference type="RefSeq" id="WP_209405201.1">
    <property type="nucleotide sequence ID" value="NZ_JAGIYQ010000005.1"/>
</dbReference>
<reference evidence="6" key="1">
    <citation type="submission" date="2021-04" db="EMBL/GenBank/DDBJ databases">
        <title>Genome seq and assembly of Bacillus sp.</title>
        <authorList>
            <person name="Chhetri G."/>
        </authorList>
    </citation>
    <scope>NUCLEOTIDE SEQUENCE</scope>
    <source>
        <strain evidence="6">RG28</strain>
    </source>
</reference>
<accession>A0A940NRJ1</accession>
<comment type="similarity">
    <text evidence="3">Belongs to the HNH nuclease family.</text>
</comment>
<evidence type="ECO:0000256" key="1">
    <source>
        <dbReference type="ARBA" id="ARBA00022722"/>
    </source>
</evidence>
<feature type="domain" description="HNH nuclease" evidence="5">
    <location>
        <begin position="51"/>
        <end position="106"/>
    </location>
</feature>
<keyword evidence="1" id="KW-0540">Nuclease</keyword>
<gene>
    <name evidence="6" type="ORF">J5Y03_10135</name>
</gene>
<dbReference type="GO" id="GO:0005829">
    <property type="term" value="C:cytosol"/>
    <property type="evidence" value="ECO:0007669"/>
    <property type="project" value="TreeGrafter"/>
</dbReference>
<keyword evidence="7" id="KW-1185">Reference proteome</keyword>
<evidence type="ECO:0000259" key="5">
    <source>
        <dbReference type="SMART" id="SM00507"/>
    </source>
</evidence>
<dbReference type="SMART" id="SM00507">
    <property type="entry name" value="HNHc"/>
    <property type="match status" value="1"/>
</dbReference>
<dbReference type="Pfam" id="PF01844">
    <property type="entry name" value="HNH"/>
    <property type="match status" value="1"/>
</dbReference>
<evidence type="ECO:0000313" key="6">
    <source>
        <dbReference type="EMBL" id="MBP0725546.1"/>
    </source>
</evidence>